<evidence type="ECO:0000256" key="6">
    <source>
        <dbReference type="ARBA" id="ARBA00043913"/>
    </source>
</evidence>
<evidence type="ECO:0000256" key="4">
    <source>
        <dbReference type="ARBA" id="ARBA00038415"/>
    </source>
</evidence>
<gene>
    <name evidence="9" type="ORF">VFPFJ_11563</name>
</gene>
<dbReference type="CDD" id="cd00200">
    <property type="entry name" value="WD40"/>
    <property type="match status" value="2"/>
</dbReference>
<dbReference type="InterPro" id="IPR020472">
    <property type="entry name" value="WD40_PAC1"/>
</dbReference>
<feature type="repeat" description="WD" evidence="7">
    <location>
        <begin position="424"/>
        <end position="465"/>
    </location>
</feature>
<evidence type="ECO:0000256" key="5">
    <source>
        <dbReference type="ARBA" id="ARBA00039789"/>
    </source>
</evidence>
<feature type="repeat" description="WD" evidence="7">
    <location>
        <begin position="340"/>
        <end position="381"/>
    </location>
</feature>
<dbReference type="InterPro" id="IPR001680">
    <property type="entry name" value="WD40_rpt"/>
</dbReference>
<dbReference type="InterPro" id="IPR015943">
    <property type="entry name" value="WD40/YVTN_repeat-like_dom_sf"/>
</dbReference>
<dbReference type="AlphaFoldDB" id="A0A179F3T2"/>
<organism evidence="9 10">
    <name type="scientific">Purpureocillium lilacinum</name>
    <name type="common">Paecilomyces lilacinus</name>
    <dbReference type="NCBI Taxonomy" id="33203"/>
    <lineage>
        <taxon>Eukaryota</taxon>
        <taxon>Fungi</taxon>
        <taxon>Dikarya</taxon>
        <taxon>Ascomycota</taxon>
        <taxon>Pezizomycotina</taxon>
        <taxon>Sordariomycetes</taxon>
        <taxon>Hypocreomycetidae</taxon>
        <taxon>Hypocreales</taxon>
        <taxon>Ophiocordycipitaceae</taxon>
        <taxon>Purpureocillium</taxon>
    </lineage>
</organism>
<dbReference type="EMBL" id="LSBI01000048">
    <property type="protein sequence ID" value="OAQ59769.1"/>
    <property type="molecule type" value="Genomic_DNA"/>
</dbReference>
<feature type="repeat" description="WD" evidence="7">
    <location>
        <begin position="561"/>
        <end position="602"/>
    </location>
</feature>
<evidence type="ECO:0000313" key="9">
    <source>
        <dbReference type="EMBL" id="OAQ59769.1"/>
    </source>
</evidence>
<dbReference type="SUPFAM" id="SSF52540">
    <property type="entry name" value="P-loop containing nucleoside triphosphate hydrolases"/>
    <property type="match status" value="1"/>
</dbReference>
<dbReference type="Gene3D" id="3.40.50.300">
    <property type="entry name" value="P-loop containing nucleotide triphosphate hydrolases"/>
    <property type="match status" value="1"/>
</dbReference>
<feature type="repeat" description="WD" evidence="7">
    <location>
        <begin position="313"/>
        <end position="339"/>
    </location>
</feature>
<protein>
    <recommendedName>
        <fullName evidence="5">Mitochondrial division protein 1</fullName>
    </recommendedName>
</protein>
<dbReference type="GO" id="GO:0005634">
    <property type="term" value="C:nucleus"/>
    <property type="evidence" value="ECO:0007669"/>
    <property type="project" value="TreeGrafter"/>
</dbReference>
<sequence length="908" mass="98848">MEDLDIAANVIAVIDLSAKVADWCVEYCKAVKNAKDDIVRLRLEVVGLQSAANAVKDLLIGPNGERLKASQQLCNSVRHSESELQAVYERLRPRSAREIFARLGLPTLTWPFKSKEVEKIVQNIMRCTQVINLALQVDQTNMLSDLDRRAVLARLETEVAKGASFDSRAQEHHPTCLRETRVDLLQQVSMWAHDPSAETVFWLDGMAGTGKSTIARTVARDLAHNNRLGASFFFKRGETDRTSMSKVFPTIAADLVKNIPTIAPHVKDAIETDPGILRKTACEQFGKLVWQPLSMIASDSSSPIPVVVLDALDESLVASSSDDGLIRIWRTATGECVQIMKIHSSAATSVAFSRDSMHVASGSWDNMVRLWRVDTGECVQAFEGHGSVVSSVAFSHDSTLIASGSDDKTIRLWLVAMGVCVQTLEGHGSSVMSVSFSHDSALVASGCYDRTIRMWRTATGECIQTLEGHGSSVTSVSFSHDSALVASGCYNGTIRMWHTATGECIQTLESHGDSTTSVFSLSHDWVTSLSFSHDSAFVASGSRDKMVRLWRVDTGECEQAFEGHGSVVSSVAFSHDSTLIASGSWDNTIRLWRVSASECSQTLEDHDDRVRSVVFSHDSAFVASGSNDMTILVWNTVTGECVQTLEGHEDVVTSVAFSHDSALIASGSDDTTIRVWDTATGECVLTLEGHEDFVFSVAFSHDSALIASGSGSIRIWRTATGECVQELKCCNTPVSQVFSVAFSHDSALVASGSKTIRLWNVATGECLQTFEGHKQSSVLAVAFSSDSALVASASYATIQLWRMATGERVQTLDADFSTVGGDRPSFRKTEALPKDRAYRKFTQRRGFLKTILPLTDEFNDILSDIFNPDPELRITIPKLRARSMECAKFTVPAAGITSLPSSAPHTPS</sequence>
<comment type="function">
    <text evidence="6">Involved in mitochondrial fission. Acts as an adapter protein required to form mitochondrial fission complexes. Formation of these complexes is required to promote constriction and fission of the mitochondrial compartment at a late step in mitochondrial division.</text>
</comment>
<reference evidence="9 10" key="1">
    <citation type="submission" date="2016-02" db="EMBL/GenBank/DDBJ databases">
        <title>Biosynthesis of antibiotic leucinostatins and their inhibition on Phytophthora in bio-control Purpureocillium lilacinum.</title>
        <authorList>
            <person name="Wang G."/>
            <person name="Liu Z."/>
            <person name="Lin R."/>
            <person name="Li E."/>
            <person name="Mao Z."/>
            <person name="Ling J."/>
            <person name="Yin W."/>
            <person name="Xie B."/>
        </authorList>
    </citation>
    <scope>NUCLEOTIDE SEQUENCE [LARGE SCALE GENOMIC DNA]</scope>
    <source>
        <strain evidence="9">PLFJ-1</strain>
    </source>
</reference>
<dbReference type="Gene3D" id="2.130.10.10">
    <property type="entry name" value="YVTN repeat-like/Quinoprotein amine dehydrogenase"/>
    <property type="match status" value="5"/>
</dbReference>
<dbReference type="PROSITE" id="PS50294">
    <property type="entry name" value="WD_REPEATS_REGION"/>
    <property type="match status" value="8"/>
</dbReference>
<feature type="repeat" description="WD" evidence="7">
    <location>
        <begin position="519"/>
        <end position="560"/>
    </location>
</feature>
<feature type="domain" description="Nephrocystin 3-like N-terminal" evidence="8">
    <location>
        <begin position="187"/>
        <end position="331"/>
    </location>
</feature>
<keyword evidence="3" id="KW-0175">Coiled coil</keyword>
<comment type="similarity">
    <text evidence="4">Belongs to the WD repeat MDV1/CAF4 family.</text>
</comment>
<dbReference type="SMART" id="SM00320">
    <property type="entry name" value="WD40"/>
    <property type="match status" value="12"/>
</dbReference>
<dbReference type="PANTHER" id="PTHR22847">
    <property type="entry name" value="WD40 REPEAT PROTEIN"/>
    <property type="match status" value="1"/>
</dbReference>
<dbReference type="Pfam" id="PF00400">
    <property type="entry name" value="WD40"/>
    <property type="match status" value="11"/>
</dbReference>
<dbReference type="STRING" id="33203.A0A179F3T2"/>
<feature type="repeat" description="WD" evidence="7">
    <location>
        <begin position="645"/>
        <end position="686"/>
    </location>
</feature>
<dbReference type="Proteomes" id="UP000078340">
    <property type="component" value="Unassembled WGS sequence"/>
</dbReference>
<accession>A0A179F3T2</accession>
<comment type="caution">
    <text evidence="9">The sequence shown here is derived from an EMBL/GenBank/DDBJ whole genome shotgun (WGS) entry which is preliminary data.</text>
</comment>
<evidence type="ECO:0000256" key="7">
    <source>
        <dbReference type="PROSITE-ProRule" id="PRU00221"/>
    </source>
</evidence>
<evidence type="ECO:0000313" key="10">
    <source>
        <dbReference type="Proteomes" id="UP000078340"/>
    </source>
</evidence>
<dbReference type="InterPro" id="IPR056884">
    <property type="entry name" value="NPHP3-like_N"/>
</dbReference>
<feature type="repeat" description="WD" evidence="7">
    <location>
        <begin position="687"/>
        <end position="726"/>
    </location>
</feature>
<proteinExistence type="inferred from homology"/>
<dbReference type="InterPro" id="IPR019775">
    <property type="entry name" value="WD40_repeat_CS"/>
</dbReference>
<dbReference type="Pfam" id="PF24883">
    <property type="entry name" value="NPHP3_N"/>
    <property type="match status" value="1"/>
</dbReference>
<dbReference type="PROSITE" id="PS50082">
    <property type="entry name" value="WD_REPEATS_2"/>
    <property type="match status" value="10"/>
</dbReference>
<feature type="repeat" description="WD" evidence="7">
    <location>
        <begin position="603"/>
        <end position="644"/>
    </location>
</feature>
<evidence type="ECO:0000256" key="3">
    <source>
        <dbReference type="ARBA" id="ARBA00023054"/>
    </source>
</evidence>
<dbReference type="InterPro" id="IPR036322">
    <property type="entry name" value="WD40_repeat_dom_sf"/>
</dbReference>
<dbReference type="OMA" id="WILADNG"/>
<feature type="repeat" description="WD" evidence="7">
    <location>
        <begin position="466"/>
        <end position="507"/>
    </location>
</feature>
<dbReference type="InterPro" id="IPR027417">
    <property type="entry name" value="P-loop_NTPase"/>
</dbReference>
<dbReference type="PANTHER" id="PTHR22847:SF637">
    <property type="entry name" value="WD REPEAT DOMAIN 5B"/>
    <property type="match status" value="1"/>
</dbReference>
<keyword evidence="1 7" id="KW-0853">WD repeat</keyword>
<feature type="repeat" description="WD" evidence="7">
    <location>
        <begin position="382"/>
        <end position="413"/>
    </location>
</feature>
<dbReference type="PRINTS" id="PR00320">
    <property type="entry name" value="GPROTEINBRPT"/>
</dbReference>
<name>A0A179F3T2_PURLI</name>
<evidence type="ECO:0000256" key="2">
    <source>
        <dbReference type="ARBA" id="ARBA00022737"/>
    </source>
</evidence>
<evidence type="ECO:0000256" key="1">
    <source>
        <dbReference type="ARBA" id="ARBA00022574"/>
    </source>
</evidence>
<dbReference type="SUPFAM" id="SSF50978">
    <property type="entry name" value="WD40 repeat-like"/>
    <property type="match status" value="2"/>
</dbReference>
<dbReference type="GO" id="GO:1990234">
    <property type="term" value="C:transferase complex"/>
    <property type="evidence" value="ECO:0007669"/>
    <property type="project" value="UniProtKB-ARBA"/>
</dbReference>
<keyword evidence="2" id="KW-0677">Repeat</keyword>
<dbReference type="PROSITE" id="PS00678">
    <property type="entry name" value="WD_REPEATS_1"/>
    <property type="match status" value="1"/>
</dbReference>
<evidence type="ECO:0000259" key="8">
    <source>
        <dbReference type="Pfam" id="PF24883"/>
    </source>
</evidence>